<protein>
    <recommendedName>
        <fullName evidence="5">Type I restriction modification DNA specificity domain-containing protein</fullName>
    </recommendedName>
</protein>
<comment type="caution">
    <text evidence="3">The sequence shown here is derived from an EMBL/GenBank/DDBJ whole genome shotgun (WGS) entry which is preliminary data.</text>
</comment>
<dbReference type="STRING" id="1631356.VV01_07615"/>
<keyword evidence="2" id="KW-0238">DNA-binding</keyword>
<dbReference type="EMBL" id="LAIR01000002">
    <property type="protein sequence ID" value="KNX37044.1"/>
    <property type="molecule type" value="Genomic_DNA"/>
</dbReference>
<dbReference type="GO" id="GO:0003677">
    <property type="term" value="F:DNA binding"/>
    <property type="evidence" value="ECO:0007669"/>
    <property type="project" value="UniProtKB-KW"/>
</dbReference>
<dbReference type="SUPFAM" id="SSF116734">
    <property type="entry name" value="DNA methylase specificity domain"/>
    <property type="match status" value="2"/>
</dbReference>
<evidence type="ECO:0000313" key="3">
    <source>
        <dbReference type="EMBL" id="KNX37044.1"/>
    </source>
</evidence>
<evidence type="ECO:0008006" key="5">
    <source>
        <dbReference type="Google" id="ProtNLM"/>
    </source>
</evidence>
<dbReference type="Proteomes" id="UP000037397">
    <property type="component" value="Unassembled WGS sequence"/>
</dbReference>
<reference evidence="4" key="1">
    <citation type="submission" date="2015-03" db="EMBL/GenBank/DDBJ databases">
        <title>Luteipulveratus halotolerans sp. nov., a novel actinobacterium (Dermacoccaceae) from Sarawak, Malaysia.</title>
        <authorList>
            <person name="Juboi H."/>
            <person name="Basik A."/>
            <person name="Shamsul S.S."/>
            <person name="Arnold P."/>
            <person name="Schmitt E.K."/>
            <person name="Sanglier J.-J."/>
            <person name="Yeo T."/>
        </authorList>
    </citation>
    <scope>NUCLEOTIDE SEQUENCE [LARGE SCALE GENOMIC DNA]</scope>
    <source>
        <strain evidence="4">C296001</strain>
    </source>
</reference>
<dbReference type="InterPro" id="IPR051212">
    <property type="entry name" value="Type-I_RE_S_subunit"/>
</dbReference>
<keyword evidence="1" id="KW-0680">Restriction system</keyword>
<dbReference type="PANTHER" id="PTHR43140">
    <property type="entry name" value="TYPE-1 RESTRICTION ENZYME ECOKI SPECIFICITY PROTEIN"/>
    <property type="match status" value="1"/>
</dbReference>
<dbReference type="PANTHER" id="PTHR43140:SF1">
    <property type="entry name" value="TYPE I RESTRICTION ENZYME ECOKI SPECIFICITY SUBUNIT"/>
    <property type="match status" value="1"/>
</dbReference>
<dbReference type="InterPro" id="IPR044946">
    <property type="entry name" value="Restrct_endonuc_typeI_TRD_sf"/>
</dbReference>
<keyword evidence="4" id="KW-1185">Reference proteome</keyword>
<evidence type="ECO:0000256" key="2">
    <source>
        <dbReference type="ARBA" id="ARBA00023125"/>
    </source>
</evidence>
<organism evidence="3 4">
    <name type="scientific">Luteipulveratus halotolerans</name>
    <dbReference type="NCBI Taxonomy" id="1631356"/>
    <lineage>
        <taxon>Bacteria</taxon>
        <taxon>Bacillati</taxon>
        <taxon>Actinomycetota</taxon>
        <taxon>Actinomycetes</taxon>
        <taxon>Micrococcales</taxon>
        <taxon>Dermacoccaceae</taxon>
        <taxon>Luteipulveratus</taxon>
    </lineage>
</organism>
<evidence type="ECO:0000313" key="4">
    <source>
        <dbReference type="Proteomes" id="UP000037397"/>
    </source>
</evidence>
<dbReference type="CDD" id="cd17261">
    <property type="entry name" value="RMtype1_S_EcoKI-TRD2-CR2_like"/>
    <property type="match status" value="1"/>
</dbReference>
<dbReference type="REBASE" id="130305">
    <property type="entry name" value="S.LspC296ORF7620P"/>
</dbReference>
<accession>A0A0L6CH50</accession>
<dbReference type="GO" id="GO:0009307">
    <property type="term" value="P:DNA restriction-modification system"/>
    <property type="evidence" value="ECO:0007669"/>
    <property type="project" value="UniProtKB-KW"/>
</dbReference>
<name>A0A0L6CH50_9MICO</name>
<evidence type="ECO:0000256" key="1">
    <source>
        <dbReference type="ARBA" id="ARBA00022747"/>
    </source>
</evidence>
<sequence length="412" mass="45452">MTRFGVLVDRVDVRGKGIDLPLMSVSQFRGVIRRSEISDGAHRADSLDDYKIAKRGDIVFNKMSIRDGAMGLAREDGLVTYHYEVMRPRPAVEARYVVYLMKSSWFGGELIKRERGIGAGGAKGVRTTEVPFRVLRTIDCYIPTVEGQRAIADFLDRETAQIDSMIEAQNVLMQELRERQRAAISNTIDSDASLQRVPLRRLITGISQGWSPQCEDTPVDDPSTQWSVLKVGCVNGGVFRPEQNKMLPGDLEPRPELGLRAGDLLMSRGNTREWVGSAAVVDRDYPTLMLSDLLYRVAVDRSLVSSEYVALALSTRKARDEIEIAAKGASHSMQKVSQGDIRSTTIPLRSLQAQSDVVNEASAITVRADAMISAAQEVIDLLRERREALITAAVTGRIDPETGTECIEEGAA</sequence>
<proteinExistence type="predicted"/>
<gene>
    <name evidence="3" type="ORF">VV01_07615</name>
</gene>
<dbReference type="Gene3D" id="3.90.220.20">
    <property type="entry name" value="DNA methylase specificity domains"/>
    <property type="match status" value="2"/>
</dbReference>
<dbReference type="AlphaFoldDB" id="A0A0L6CH50"/>